<feature type="region of interest" description="Disordered" evidence="1">
    <location>
        <begin position="687"/>
        <end position="728"/>
    </location>
</feature>
<reference evidence="2" key="1">
    <citation type="submission" date="2017-08" db="EMBL/GenBank/DDBJ databases">
        <authorList>
            <person name="Polle J.E."/>
            <person name="Barry K."/>
            <person name="Cushman J."/>
            <person name="Schmutz J."/>
            <person name="Tran D."/>
            <person name="Hathwaick L.T."/>
            <person name="Yim W.C."/>
            <person name="Jenkins J."/>
            <person name="Mckie-Krisberg Z.M."/>
            <person name="Prochnik S."/>
            <person name="Lindquist E."/>
            <person name="Dockter R.B."/>
            <person name="Adam C."/>
            <person name="Molina H."/>
            <person name="Bunkerborg J."/>
            <person name="Jin E."/>
            <person name="Buchheim M."/>
            <person name="Magnuson J."/>
        </authorList>
    </citation>
    <scope>NUCLEOTIDE SEQUENCE</scope>
    <source>
        <strain evidence="2">CCAP 19/18</strain>
    </source>
</reference>
<feature type="compositionally biased region" description="Gly residues" evidence="1">
    <location>
        <begin position="533"/>
        <end position="558"/>
    </location>
</feature>
<feature type="compositionally biased region" description="Gly residues" evidence="1">
    <location>
        <begin position="696"/>
        <end position="710"/>
    </location>
</feature>
<organism evidence="2 3">
    <name type="scientific">Dunaliella salina</name>
    <name type="common">Green alga</name>
    <name type="synonym">Protococcus salinus</name>
    <dbReference type="NCBI Taxonomy" id="3046"/>
    <lineage>
        <taxon>Eukaryota</taxon>
        <taxon>Viridiplantae</taxon>
        <taxon>Chlorophyta</taxon>
        <taxon>core chlorophytes</taxon>
        <taxon>Chlorophyceae</taxon>
        <taxon>CS clade</taxon>
        <taxon>Chlamydomonadales</taxon>
        <taxon>Dunaliellaceae</taxon>
        <taxon>Dunaliella</taxon>
    </lineage>
</organism>
<feature type="region of interest" description="Disordered" evidence="1">
    <location>
        <begin position="517"/>
        <end position="600"/>
    </location>
</feature>
<feature type="compositionally biased region" description="Low complexity" evidence="1">
    <location>
        <begin position="1"/>
        <end position="124"/>
    </location>
</feature>
<comment type="caution">
    <text evidence="2">The sequence shown here is derived from an EMBL/GenBank/DDBJ whole genome shotgun (WGS) entry which is preliminary data.</text>
</comment>
<dbReference type="PANTHER" id="PTHR23107">
    <property type="entry name" value="SYNOVIAL SARCOMA ASSOCIATED SS18 PROTEIN"/>
    <property type="match status" value="1"/>
</dbReference>
<feature type="region of interest" description="Disordered" evidence="1">
    <location>
        <begin position="1"/>
        <end position="147"/>
    </location>
</feature>
<evidence type="ECO:0000256" key="1">
    <source>
        <dbReference type="SAM" id="MobiDB-lite"/>
    </source>
</evidence>
<feature type="compositionally biased region" description="Low complexity" evidence="1">
    <location>
        <begin position="517"/>
        <end position="532"/>
    </location>
</feature>
<feature type="compositionally biased region" description="Low complexity" evidence="1">
    <location>
        <begin position="298"/>
        <end position="315"/>
    </location>
</feature>
<evidence type="ECO:0000313" key="3">
    <source>
        <dbReference type="Proteomes" id="UP000815325"/>
    </source>
</evidence>
<dbReference type="Proteomes" id="UP000815325">
    <property type="component" value="Unassembled WGS sequence"/>
</dbReference>
<protein>
    <submittedName>
        <fullName evidence="2">Uncharacterized protein</fullName>
    </submittedName>
</protein>
<name>A0ABQ7H9G0_DUNSA</name>
<feature type="region of interest" description="Disordered" evidence="1">
    <location>
        <begin position="294"/>
        <end position="327"/>
    </location>
</feature>
<proteinExistence type="predicted"/>
<feature type="compositionally biased region" description="Gly residues" evidence="1">
    <location>
        <begin position="389"/>
        <end position="403"/>
    </location>
</feature>
<dbReference type="EMBL" id="MU069441">
    <property type="protein sequence ID" value="KAF5843493.1"/>
    <property type="molecule type" value="Genomic_DNA"/>
</dbReference>
<gene>
    <name evidence="2" type="ORF">DUNSADRAFT_14409</name>
</gene>
<sequence length="960" mass="94491">METEQQPPEQQPQPQQQQQQQQQQEQQAAGAGEEQQPQASTAAGGAEGQTQQAGAGDQDVEMAGPSAPEGAAAQPQEQGAAAAAPSQASEGAAAAQAAQTATAPGSAVGGTTASGAAEGAAAPGSSGGSGAAAGAPALAAPPPTQPFDFSAELAEFRHGPTNVGGKDQGLCDTCPHTHTHTHTHTHAALSAAVDSTLAHTEPLGSVCVPCLPASQREAYVKQVSSMAGIVSLASAVARNATQMLPLIATGASPVLARVGCVERSLLLQAAVADAWAGAREVAEKTAAIALEKERVRKGPQQQPGGAAPAAGLSAGHGPGQEPHHAGPAAAALVVSAGTAGGGAEVAMDEEGQVEDMVDESGAARDEDGGDVMTDNVQVARVPGSHATTSGGGANPGTGAGGAAEGSNANTSVKLNGRKKTPEELSADIIHHTTIIIRSLYVSVAKSIHTPARRRDDTSGQAPSMGMRAAALGLATIAKGSLDAPLPRDVPRAAVEAGANAGVQTAIQSAASASAATSTASGGASAPATSDGAGTDGGGAGGIGSGGAGTSAGEGGSSGEAGRSGPEAMAVEGPGPSATAAPLAAQGEPAPADKKEPEQQPACVHGIVQRVVAAHGSLPLLQASGHLSRIADSAYMVLFDVRRRSCHALVLNYFVALGGLPSLAARFGQSADAVWAAMDATAAREEQAAAAKAPKAGGSGEGGSGAGGEEGAAGAPGQPSGTGGGDVVMAEGDAAAPATAAAAAAAGAQETPLAQASKRDPRMLAEKAMQSFLSAYELMSNATLVFSSSQAATFLPLPLPGAAGPAAVSQIKDPAALVRAIQTSAVSAVSAVWRHEKLPSAPPAIMSQVVSVLNNCAEGTATAAAVLLRQRAGGVGLGRPLGFQPDPALVQVCGGAWERRAGMTDFRVKGCGVTASRWCEHGRVCSGAEDKKAKDSPSFWGFQLPKPRYLCPSILKNKVQT</sequence>
<evidence type="ECO:0000313" key="2">
    <source>
        <dbReference type="EMBL" id="KAF5843493.1"/>
    </source>
</evidence>
<dbReference type="PANTHER" id="PTHR23107:SF0">
    <property type="entry name" value="IP09280P"/>
    <property type="match status" value="1"/>
</dbReference>
<feature type="region of interest" description="Disordered" evidence="1">
    <location>
        <begin position="382"/>
        <end position="418"/>
    </location>
</feature>
<keyword evidence="3" id="KW-1185">Reference proteome</keyword>
<accession>A0ABQ7H9G0</accession>